<protein>
    <submittedName>
        <fullName evidence="2">Uncharacterized protein</fullName>
    </submittedName>
</protein>
<accession>A0A914RRL1</accession>
<name>A0A914RRL1_PAREQ</name>
<dbReference type="PANTHER" id="PTHR14139:SF2">
    <property type="entry name" value="CALSYNTENIN-1"/>
    <property type="match status" value="1"/>
</dbReference>
<dbReference type="GO" id="GO:0045211">
    <property type="term" value="C:postsynaptic membrane"/>
    <property type="evidence" value="ECO:0007669"/>
    <property type="project" value="TreeGrafter"/>
</dbReference>
<dbReference type="GO" id="GO:0051965">
    <property type="term" value="P:positive regulation of synapse assembly"/>
    <property type="evidence" value="ECO:0007669"/>
    <property type="project" value="TreeGrafter"/>
</dbReference>
<organism evidence="1 2">
    <name type="scientific">Parascaris equorum</name>
    <name type="common">Equine roundworm</name>
    <dbReference type="NCBI Taxonomy" id="6256"/>
    <lineage>
        <taxon>Eukaryota</taxon>
        <taxon>Metazoa</taxon>
        <taxon>Ecdysozoa</taxon>
        <taxon>Nematoda</taxon>
        <taxon>Chromadorea</taxon>
        <taxon>Rhabditida</taxon>
        <taxon>Spirurina</taxon>
        <taxon>Ascaridomorpha</taxon>
        <taxon>Ascaridoidea</taxon>
        <taxon>Ascarididae</taxon>
        <taxon>Parascaris</taxon>
    </lineage>
</organism>
<dbReference type="WBParaSite" id="PEQ_0000914001-mRNA-1">
    <property type="protein sequence ID" value="PEQ_0000914001-mRNA-1"/>
    <property type="gene ID" value="PEQ_0000914001"/>
</dbReference>
<evidence type="ECO:0000313" key="1">
    <source>
        <dbReference type="Proteomes" id="UP000887564"/>
    </source>
</evidence>
<keyword evidence="1" id="KW-1185">Reference proteome</keyword>
<dbReference type="Proteomes" id="UP000887564">
    <property type="component" value="Unplaced"/>
</dbReference>
<proteinExistence type="predicted"/>
<dbReference type="GO" id="GO:0009986">
    <property type="term" value="C:cell surface"/>
    <property type="evidence" value="ECO:0007669"/>
    <property type="project" value="TreeGrafter"/>
</dbReference>
<sequence>MRQSKSTLITVNVREACVDGVQGVLERVSYTPGVGARKLAPDAHIVTCAASNACTVKSVENAETVSLLPATVEVQGDSNVTDMNRHHFAVYTRHCKLEMLMRRESDAEPAFKAAEWRWSIPEVCDNNWHTYSILFTSVDQ</sequence>
<dbReference type="PANTHER" id="PTHR14139">
    <property type="entry name" value="CALSYNTENIN"/>
    <property type="match status" value="1"/>
</dbReference>
<evidence type="ECO:0000313" key="2">
    <source>
        <dbReference type="WBParaSite" id="PEQ_0000914001-mRNA-1"/>
    </source>
</evidence>
<dbReference type="AlphaFoldDB" id="A0A914RRL1"/>
<dbReference type="GO" id="GO:0050806">
    <property type="term" value="P:positive regulation of synaptic transmission"/>
    <property type="evidence" value="ECO:0007669"/>
    <property type="project" value="TreeGrafter"/>
</dbReference>
<reference evidence="2" key="1">
    <citation type="submission" date="2022-11" db="UniProtKB">
        <authorList>
            <consortium name="WormBaseParasite"/>
        </authorList>
    </citation>
    <scope>IDENTIFICATION</scope>
</reference>